<dbReference type="GO" id="GO:0008270">
    <property type="term" value="F:zinc ion binding"/>
    <property type="evidence" value="ECO:0007669"/>
    <property type="project" value="UniProtKB-KW"/>
</dbReference>
<dbReference type="FunFam" id="2.30.29.30:FF:000026">
    <property type="entry name" value="Arf-GAP with coiled-coil, ANK repeat and PH domain-containing protein 2"/>
    <property type="match status" value="1"/>
</dbReference>
<keyword evidence="3 7" id="KW-0863">Zinc-finger</keyword>
<comment type="domain">
    <text evidence="8">PH domain binds phospholipids including phosphatidic acid, phosphatidylinositol 3-phosphate, phosphatidylinositol 3,5-bisphosphate (PIP2) and phosphatidylinositol 3,4,5-trisphosphate (PIP3). May mediate protein binding to PIP2 or PIP3 containing membranes.</text>
</comment>
<accession>A0A401Q2J0</accession>
<feature type="domain" description="PH" evidence="10">
    <location>
        <begin position="233"/>
        <end position="330"/>
    </location>
</feature>
<evidence type="ECO:0000256" key="5">
    <source>
        <dbReference type="ARBA" id="ARBA00023043"/>
    </source>
</evidence>
<dbReference type="InterPro" id="IPR001164">
    <property type="entry name" value="ArfGAP_dom"/>
</dbReference>
<evidence type="ECO:0000256" key="7">
    <source>
        <dbReference type="PROSITE-ProRule" id="PRU00288"/>
    </source>
</evidence>
<dbReference type="InterPro" id="IPR036770">
    <property type="entry name" value="Ankyrin_rpt-contain_sf"/>
</dbReference>
<keyword evidence="8" id="KW-0967">Endosome</keyword>
<evidence type="ECO:0000313" key="13">
    <source>
        <dbReference type="Proteomes" id="UP000288216"/>
    </source>
</evidence>
<evidence type="ECO:0000313" key="12">
    <source>
        <dbReference type="EMBL" id="GCB79605.1"/>
    </source>
</evidence>
<keyword evidence="2 8" id="KW-0677">Repeat</keyword>
<dbReference type="InterPro" id="IPR001849">
    <property type="entry name" value="PH_domain"/>
</dbReference>
<dbReference type="SMART" id="SM00233">
    <property type="entry name" value="PH"/>
    <property type="match status" value="1"/>
</dbReference>
<dbReference type="Pfam" id="PF12796">
    <property type="entry name" value="Ank_2"/>
    <property type="match status" value="1"/>
</dbReference>
<feature type="region of interest" description="Disordered" evidence="9">
    <location>
        <begin position="393"/>
        <end position="438"/>
    </location>
</feature>
<evidence type="ECO:0000256" key="8">
    <source>
        <dbReference type="RuleBase" id="RU369028"/>
    </source>
</evidence>
<comment type="subcellular location">
    <subcellularLocation>
        <location evidence="8">Endosome membrane</location>
        <topology evidence="8">Peripheral membrane protein</topology>
    </subcellularLocation>
</comment>
<dbReference type="SMART" id="SM00105">
    <property type="entry name" value="ArfGap"/>
    <property type="match status" value="1"/>
</dbReference>
<evidence type="ECO:0000256" key="3">
    <source>
        <dbReference type="ARBA" id="ARBA00022771"/>
    </source>
</evidence>
<comment type="activity regulation">
    <text evidence="8">GAP activity stimulated by phosphatidylinositol 4,5-bisphosphate (PIP2) and phosphatidic acid.</text>
</comment>
<dbReference type="PROSITE" id="PS50115">
    <property type="entry name" value="ARFGAP"/>
    <property type="match status" value="1"/>
</dbReference>
<dbReference type="AlphaFoldDB" id="A0A401Q2J0"/>
<name>A0A401Q2J0_SCYTO</name>
<keyword evidence="8" id="KW-0343">GTPase activation</keyword>
<dbReference type="OrthoDB" id="10070851at2759"/>
<feature type="non-terminal residue" evidence="12">
    <location>
        <position position="1"/>
    </location>
</feature>
<evidence type="ECO:0000256" key="6">
    <source>
        <dbReference type="PROSITE-ProRule" id="PRU00023"/>
    </source>
</evidence>
<comment type="domain">
    <text evidence="8">The BAR domain mediates homodimerization, it can neither bind membrane nor impart curvature, but instead requires the neighboring PH domain to achieve these functions.</text>
</comment>
<dbReference type="STRING" id="75743.A0A401Q2J0"/>
<dbReference type="SUPFAM" id="SSF57863">
    <property type="entry name" value="ArfGap/RecO-like zinc finger"/>
    <property type="match status" value="1"/>
</dbReference>
<comment type="caution">
    <text evidence="12">The sequence shown here is derived from an EMBL/GenBank/DDBJ whole genome shotgun (WGS) entry which is preliminary data.</text>
</comment>
<evidence type="ECO:0000259" key="10">
    <source>
        <dbReference type="PROSITE" id="PS50003"/>
    </source>
</evidence>
<dbReference type="Gene3D" id="1.20.1270.60">
    <property type="entry name" value="Arfaptin homology (AH) domain/BAR domain"/>
    <property type="match status" value="1"/>
</dbReference>
<comment type="function">
    <text evidence="8">GTPase-activating protein for the ADP ribosylation factor family.</text>
</comment>
<dbReference type="GO" id="GO:0005096">
    <property type="term" value="F:GTPase activator activity"/>
    <property type="evidence" value="ECO:0007669"/>
    <property type="project" value="UniProtKB-KW"/>
</dbReference>
<dbReference type="PROSITE" id="PS50003">
    <property type="entry name" value="PH_DOMAIN"/>
    <property type="match status" value="1"/>
</dbReference>
<dbReference type="InterPro" id="IPR027267">
    <property type="entry name" value="AH/BAR_dom_sf"/>
</dbReference>
<evidence type="ECO:0000256" key="1">
    <source>
        <dbReference type="ARBA" id="ARBA00022723"/>
    </source>
</evidence>
<dbReference type="InterPro" id="IPR037278">
    <property type="entry name" value="ARFGAP/RecO"/>
</dbReference>
<dbReference type="SUPFAM" id="SSF50729">
    <property type="entry name" value="PH domain-like"/>
    <property type="match status" value="1"/>
</dbReference>
<gene>
    <name evidence="12" type="ORF">scyTo_0020229</name>
</gene>
<dbReference type="Pfam" id="PF16746">
    <property type="entry name" value="BAR_3"/>
    <property type="match status" value="1"/>
</dbReference>
<dbReference type="InterPro" id="IPR002110">
    <property type="entry name" value="Ankyrin_rpt"/>
</dbReference>
<feature type="repeat" description="ANK" evidence="6">
    <location>
        <begin position="477"/>
        <end position="509"/>
    </location>
</feature>
<dbReference type="InterPro" id="IPR045258">
    <property type="entry name" value="ACAP1/2/3-like"/>
</dbReference>
<dbReference type="SUPFAM" id="SSF48403">
    <property type="entry name" value="Ankyrin repeat"/>
    <property type="match status" value="1"/>
</dbReference>
<dbReference type="PANTHER" id="PTHR23180:SF197">
    <property type="entry name" value="ARF-GAP WITH COILED-COIL, ANK REPEAT AND PH DOMAIN-CONTAINING PROTEIN 1"/>
    <property type="match status" value="1"/>
</dbReference>
<evidence type="ECO:0000259" key="11">
    <source>
        <dbReference type="PROSITE" id="PS50115"/>
    </source>
</evidence>
<dbReference type="InterPro" id="IPR004148">
    <property type="entry name" value="BAR_dom"/>
</dbReference>
<keyword evidence="1 8" id="KW-0479">Metal-binding</keyword>
<dbReference type="FunFam" id="1.20.1270.60:FF:000025">
    <property type="entry name" value="arf-GAP with coiled-coil, ANK repeat and PH domain-containing protein 2"/>
    <property type="match status" value="1"/>
</dbReference>
<dbReference type="Pfam" id="PF01412">
    <property type="entry name" value="ArfGap"/>
    <property type="match status" value="1"/>
</dbReference>
<dbReference type="CDD" id="cd13250">
    <property type="entry name" value="PH_ACAP"/>
    <property type="match status" value="1"/>
</dbReference>
<keyword evidence="5 6" id="KW-0040">ANK repeat</keyword>
<dbReference type="Gene3D" id="2.30.29.30">
    <property type="entry name" value="Pleckstrin-homology domain (PH domain)/Phosphotyrosine-binding domain (PTB)"/>
    <property type="match status" value="1"/>
</dbReference>
<dbReference type="Gene3D" id="1.25.40.20">
    <property type="entry name" value="Ankyrin repeat-containing domain"/>
    <property type="match status" value="1"/>
</dbReference>
<dbReference type="EMBL" id="BFAA01016053">
    <property type="protein sequence ID" value="GCB79605.1"/>
    <property type="molecule type" value="Genomic_DNA"/>
</dbReference>
<feature type="domain" description="Arf-GAP" evidence="11">
    <location>
        <begin position="295"/>
        <end position="383"/>
    </location>
</feature>
<dbReference type="Proteomes" id="UP000288216">
    <property type="component" value="Unassembled WGS sequence"/>
</dbReference>
<dbReference type="InterPro" id="IPR011993">
    <property type="entry name" value="PH-like_dom_sf"/>
</dbReference>
<dbReference type="PANTHER" id="PTHR23180">
    <property type="entry name" value="CENTAURIN/ARF"/>
    <property type="match status" value="1"/>
</dbReference>
<dbReference type="GO" id="GO:0010008">
    <property type="term" value="C:endosome membrane"/>
    <property type="evidence" value="ECO:0007669"/>
    <property type="project" value="UniProtKB-SubCell"/>
</dbReference>
<keyword evidence="13" id="KW-1185">Reference proteome</keyword>
<reference evidence="12 13" key="1">
    <citation type="journal article" date="2018" name="Nat. Ecol. Evol.">
        <title>Shark genomes provide insights into elasmobranch evolution and the origin of vertebrates.</title>
        <authorList>
            <person name="Hara Y"/>
            <person name="Yamaguchi K"/>
            <person name="Onimaru K"/>
            <person name="Kadota M"/>
            <person name="Koyanagi M"/>
            <person name="Keeley SD"/>
            <person name="Tatsumi K"/>
            <person name="Tanaka K"/>
            <person name="Motone F"/>
            <person name="Kageyama Y"/>
            <person name="Nozu R"/>
            <person name="Adachi N"/>
            <person name="Nishimura O"/>
            <person name="Nakagawa R"/>
            <person name="Tanegashima C"/>
            <person name="Kiyatake I"/>
            <person name="Matsumoto R"/>
            <person name="Murakumo K"/>
            <person name="Nishida K"/>
            <person name="Terakita A"/>
            <person name="Kuratani S"/>
            <person name="Sato K"/>
            <person name="Hyodo S Kuraku.S."/>
        </authorList>
    </citation>
    <scope>NUCLEOTIDE SEQUENCE [LARGE SCALE GENOMIC DNA]</scope>
</reference>
<organism evidence="12 13">
    <name type="scientific">Scyliorhinus torazame</name>
    <name type="common">Cloudy catshark</name>
    <name type="synonym">Catulus torazame</name>
    <dbReference type="NCBI Taxonomy" id="75743"/>
    <lineage>
        <taxon>Eukaryota</taxon>
        <taxon>Metazoa</taxon>
        <taxon>Chordata</taxon>
        <taxon>Craniata</taxon>
        <taxon>Vertebrata</taxon>
        <taxon>Chondrichthyes</taxon>
        <taxon>Elasmobranchii</taxon>
        <taxon>Galeomorphii</taxon>
        <taxon>Galeoidea</taxon>
        <taxon>Carcharhiniformes</taxon>
        <taxon>Scyliorhinidae</taxon>
        <taxon>Scyliorhinus</taxon>
    </lineage>
</organism>
<dbReference type="PROSITE" id="PS50297">
    <property type="entry name" value="ANK_REP_REGION"/>
    <property type="match status" value="1"/>
</dbReference>
<evidence type="ECO:0000256" key="4">
    <source>
        <dbReference type="ARBA" id="ARBA00022833"/>
    </source>
</evidence>
<feature type="region of interest" description="Disordered" evidence="9">
    <location>
        <begin position="106"/>
        <end position="135"/>
    </location>
</feature>
<evidence type="ECO:0000256" key="2">
    <source>
        <dbReference type="ARBA" id="ARBA00022737"/>
    </source>
</evidence>
<evidence type="ECO:0000256" key="9">
    <source>
        <dbReference type="SAM" id="MobiDB-lite"/>
    </source>
</evidence>
<keyword evidence="4 8" id="KW-0862">Zinc</keyword>
<dbReference type="PROSITE" id="PS50088">
    <property type="entry name" value="ANK_REPEAT"/>
    <property type="match status" value="1"/>
</dbReference>
<proteinExistence type="predicted"/>
<sequence>SSIEGVETEVTELEVKLEKLVKLCNAMLEAGRTYGTTARQFVNGIRELSTHCRGDDMMSGCLEKFSNSLNHTIDHHTALIEVTQKSVKQHLSNFIKEDVRKFKDTKKHFDRSSEDLENAQNRNAQVPPKKQHEVDEATNTLQTARRSYRHISLDYVLQMVSLMGAQSSFFTQGFDTLNSLDTYKKQLAEQLHQLVLNSARDKRDMEQRHAAIKQKDVFYDDLVAEFNVEAPNGVVMEGYLYKRASNAFKTWNRRWFSIQNNQLVYQKKLKDNLTVVVEDLRLCTVKSGTDSERRFCFEVVSPSKSLGVHFSKVRSLTLDSWEPELLKLMCELGNSTINGIYEARVEEMTVKKPHPGSPRQEKEAWIRAKYVEKKFIHKLPETGIRLRRCSLKRNQRANTLEKSQKPEKPPKPFLKPKGKALPPSQGVNDKSGDSSEDLRDLHPGALLYRAAALQNLPVMADALAHGADVNWVNASDENKTPLIQAVTPGSLVACEFLLQNGANVNLMDIHRRGPLHHATVHGHTG</sequence>
<protein>
    <recommendedName>
        <fullName evidence="8">Arf-GAP with coiled-coil, ANK repeat and PH domain-containing protein</fullName>
        <shortName evidence="8">Cnt-b</shortName>
    </recommendedName>
    <alternativeName>
        <fullName evidence="8">Centaurin-beta</fullName>
    </alternativeName>
</protein>
<dbReference type="SUPFAM" id="SSF103657">
    <property type="entry name" value="BAR/IMD domain-like"/>
    <property type="match status" value="1"/>
</dbReference>